<evidence type="ECO:0000313" key="10">
    <source>
        <dbReference type="Proteomes" id="UP000177141"/>
    </source>
</evidence>
<evidence type="ECO:0000256" key="4">
    <source>
        <dbReference type="ARBA" id="ARBA00023002"/>
    </source>
</evidence>
<comment type="caution">
    <text evidence="9">The sequence shown here is derived from an EMBL/GenBank/DDBJ whole genome shotgun (WGS) entry which is preliminary data.</text>
</comment>
<keyword evidence="3 6" id="KW-0521">NADP</keyword>
<dbReference type="GO" id="GO:0006006">
    <property type="term" value="P:glucose metabolic process"/>
    <property type="evidence" value="ECO:0007669"/>
    <property type="project" value="UniProtKB-KW"/>
</dbReference>
<feature type="domain" description="Glucose-6-phosphate dehydrogenase NAD-binding" evidence="7">
    <location>
        <begin position="18"/>
        <end position="200"/>
    </location>
</feature>
<proteinExistence type="inferred from homology"/>
<feature type="binding site" evidence="6">
    <location>
        <begin position="94"/>
        <end position="95"/>
    </location>
    <ligand>
        <name>NADP(+)</name>
        <dbReference type="ChEBI" id="CHEBI:58349"/>
    </ligand>
</feature>
<evidence type="ECO:0000256" key="1">
    <source>
        <dbReference type="ARBA" id="ARBA00004937"/>
    </source>
</evidence>
<dbReference type="PRINTS" id="PR00079">
    <property type="entry name" value="G6PDHDRGNASE"/>
</dbReference>
<comment type="similarity">
    <text evidence="6">Belongs to the glucose-6-phosphate dehydrogenase family.</text>
</comment>
<dbReference type="Gene3D" id="3.40.50.720">
    <property type="entry name" value="NAD(P)-binding Rossmann-like Domain"/>
    <property type="match status" value="1"/>
</dbReference>
<protein>
    <recommendedName>
        <fullName evidence="6">Glucose-6-phosphate 1-dehydrogenase</fullName>
        <shortName evidence="6">G6PD</shortName>
        <ecNumber evidence="6">1.1.1.49</ecNumber>
    </recommendedName>
</protein>
<dbReference type="Pfam" id="PF02781">
    <property type="entry name" value="G6PD_C"/>
    <property type="match status" value="1"/>
</dbReference>
<keyword evidence="4 6" id="KW-0560">Oxidoreductase</keyword>
<evidence type="ECO:0000256" key="3">
    <source>
        <dbReference type="ARBA" id="ARBA00022857"/>
    </source>
</evidence>
<dbReference type="STRING" id="1802061.A3A93_02490"/>
<feature type="binding site" evidence="6">
    <location>
        <position position="248"/>
    </location>
    <ligand>
        <name>substrate</name>
    </ligand>
</feature>
<evidence type="ECO:0000256" key="5">
    <source>
        <dbReference type="ARBA" id="ARBA00023277"/>
    </source>
</evidence>
<evidence type="ECO:0000256" key="2">
    <source>
        <dbReference type="ARBA" id="ARBA00022526"/>
    </source>
</evidence>
<feature type="binding site" evidence="6">
    <location>
        <position position="161"/>
    </location>
    <ligand>
        <name>NADP(+)</name>
        <dbReference type="ChEBI" id="CHEBI:58349"/>
    </ligand>
</feature>
<dbReference type="Proteomes" id="UP000177141">
    <property type="component" value="Unassembled WGS sequence"/>
</dbReference>
<comment type="function">
    <text evidence="6">Catalyzes the oxidation of glucose 6-phosphate to 6-phosphogluconolactone.</text>
</comment>
<name>A0A1F7IZZ5_9BACT</name>
<dbReference type="Gene3D" id="3.30.360.10">
    <property type="entry name" value="Dihydrodipicolinate Reductase, domain 2"/>
    <property type="match status" value="1"/>
</dbReference>
<comment type="caution">
    <text evidence="6">Lacks conserved residue(s) required for the propagation of feature annotation.</text>
</comment>
<dbReference type="InterPro" id="IPR022674">
    <property type="entry name" value="G6P_DH_NAD-bd"/>
</dbReference>
<dbReference type="NCBIfam" id="TIGR00871">
    <property type="entry name" value="zwf"/>
    <property type="match status" value="1"/>
</dbReference>
<dbReference type="PANTHER" id="PTHR23429:SF0">
    <property type="entry name" value="GLUCOSE-6-PHOSPHATE 1-DEHYDROGENASE"/>
    <property type="match status" value="1"/>
</dbReference>
<feature type="active site" description="Proton acceptor" evidence="6">
    <location>
        <position position="253"/>
    </location>
</feature>
<dbReference type="PANTHER" id="PTHR23429">
    <property type="entry name" value="GLUCOSE-6-PHOSPHATE 1-DEHYDROGENASE G6PD"/>
    <property type="match status" value="1"/>
</dbReference>
<dbReference type="SUPFAM" id="SSF51735">
    <property type="entry name" value="NAD(P)-binding Rossmann-fold domains"/>
    <property type="match status" value="1"/>
</dbReference>
<evidence type="ECO:0000259" key="7">
    <source>
        <dbReference type="Pfam" id="PF00479"/>
    </source>
</evidence>
<feature type="binding site" evidence="6">
    <location>
        <position position="229"/>
    </location>
    <ligand>
        <name>substrate</name>
    </ligand>
</feature>
<dbReference type="InterPro" id="IPR001282">
    <property type="entry name" value="G6P_DH"/>
</dbReference>
<dbReference type="PIRSF" id="PIRSF000110">
    <property type="entry name" value="G6PD"/>
    <property type="match status" value="1"/>
</dbReference>
<dbReference type="InterPro" id="IPR036291">
    <property type="entry name" value="NAD(P)-bd_dom_sf"/>
</dbReference>
<dbReference type="InterPro" id="IPR022675">
    <property type="entry name" value="G6P_DH_C"/>
</dbReference>
<accession>A0A1F7IZZ5</accession>
<dbReference type="SUPFAM" id="SSF55347">
    <property type="entry name" value="Glyceraldehyde-3-phosphate dehydrogenase-like, C-terminal domain"/>
    <property type="match status" value="1"/>
</dbReference>
<dbReference type="GO" id="GO:0005829">
    <property type="term" value="C:cytosol"/>
    <property type="evidence" value="ECO:0007669"/>
    <property type="project" value="TreeGrafter"/>
</dbReference>
<keyword evidence="5 6" id="KW-0119">Carbohydrate metabolism</keyword>
<dbReference type="GO" id="GO:0050661">
    <property type="term" value="F:NADP binding"/>
    <property type="evidence" value="ECO:0007669"/>
    <property type="project" value="UniProtKB-UniRule"/>
</dbReference>
<dbReference type="GO" id="GO:0009051">
    <property type="term" value="P:pentose-phosphate shunt, oxidative branch"/>
    <property type="evidence" value="ECO:0007669"/>
    <property type="project" value="TreeGrafter"/>
</dbReference>
<evidence type="ECO:0000313" key="9">
    <source>
        <dbReference type="EMBL" id="OGK48936.1"/>
    </source>
</evidence>
<feature type="binding site" evidence="6">
    <location>
        <position position="195"/>
    </location>
    <ligand>
        <name>substrate</name>
    </ligand>
</feature>
<dbReference type="EC" id="1.1.1.49" evidence="6"/>
<keyword evidence="2 6" id="KW-0313">Glucose metabolism</keyword>
<dbReference type="AlphaFoldDB" id="A0A1F7IZZ5"/>
<dbReference type="Pfam" id="PF00479">
    <property type="entry name" value="G6PD_N"/>
    <property type="match status" value="1"/>
</dbReference>
<dbReference type="HAMAP" id="MF_00966">
    <property type="entry name" value="G6PD"/>
    <property type="match status" value="1"/>
</dbReference>
<dbReference type="UniPathway" id="UPA00115">
    <property type="reaction ID" value="UER00408"/>
</dbReference>
<gene>
    <name evidence="6" type="primary">zwf</name>
    <name evidence="9" type="ORF">A3A93_02490</name>
</gene>
<feature type="binding site" evidence="6">
    <location>
        <position position="343"/>
    </location>
    <ligand>
        <name>substrate</name>
    </ligand>
</feature>
<reference evidence="9 10" key="1">
    <citation type="journal article" date="2016" name="Nat. Commun.">
        <title>Thousands of microbial genomes shed light on interconnected biogeochemical processes in an aquifer system.</title>
        <authorList>
            <person name="Anantharaman K."/>
            <person name="Brown C.T."/>
            <person name="Hug L.A."/>
            <person name="Sharon I."/>
            <person name="Castelle C.J."/>
            <person name="Probst A.J."/>
            <person name="Thomas B.C."/>
            <person name="Singh A."/>
            <person name="Wilkins M.J."/>
            <person name="Karaoz U."/>
            <person name="Brodie E.L."/>
            <person name="Williams K.H."/>
            <person name="Hubbard S.S."/>
            <person name="Banfield J.F."/>
        </authorList>
    </citation>
    <scope>NUCLEOTIDE SEQUENCE [LARGE SCALE GENOMIC DNA]</scope>
</reference>
<comment type="catalytic activity">
    <reaction evidence="6">
        <text>D-glucose 6-phosphate + NADP(+) = 6-phospho-D-glucono-1,5-lactone + NADPH + H(+)</text>
        <dbReference type="Rhea" id="RHEA:15841"/>
        <dbReference type="ChEBI" id="CHEBI:15378"/>
        <dbReference type="ChEBI" id="CHEBI:57783"/>
        <dbReference type="ChEBI" id="CHEBI:57955"/>
        <dbReference type="ChEBI" id="CHEBI:58349"/>
        <dbReference type="ChEBI" id="CHEBI:61548"/>
        <dbReference type="EC" id="1.1.1.49"/>
    </reaction>
</comment>
<organism evidence="9 10">
    <name type="scientific">Candidatus Roizmanbacteria bacterium RIFCSPLOWO2_01_FULL_38_12</name>
    <dbReference type="NCBI Taxonomy" id="1802061"/>
    <lineage>
        <taxon>Bacteria</taxon>
        <taxon>Candidatus Roizmaniibacteriota</taxon>
    </lineage>
</organism>
<dbReference type="GO" id="GO:0004345">
    <property type="term" value="F:glucose-6-phosphate dehydrogenase activity"/>
    <property type="evidence" value="ECO:0007669"/>
    <property type="project" value="UniProtKB-UniRule"/>
</dbReference>
<comment type="pathway">
    <text evidence="1 6">Carbohydrate degradation; pentose phosphate pathway; D-ribulose 5-phosphate from D-glucose 6-phosphate (oxidative stage): step 1/3.</text>
</comment>
<dbReference type="EMBL" id="MGAL01000009">
    <property type="protein sequence ID" value="OGK48936.1"/>
    <property type="molecule type" value="Genomic_DNA"/>
</dbReference>
<feature type="binding site" evidence="6">
    <location>
        <position position="55"/>
    </location>
    <ligand>
        <name>NADP(+)</name>
        <dbReference type="ChEBI" id="CHEBI:58349"/>
    </ligand>
</feature>
<evidence type="ECO:0000256" key="6">
    <source>
        <dbReference type="HAMAP-Rule" id="MF_00966"/>
    </source>
</evidence>
<evidence type="ECO:0000259" key="8">
    <source>
        <dbReference type="Pfam" id="PF02781"/>
    </source>
</evidence>
<feature type="binding site" evidence="6">
    <location>
        <position position="191"/>
    </location>
    <ligand>
        <name>substrate</name>
    </ligand>
</feature>
<sequence length="477" mass="55306">MTVTNTKSQKFILPTIFVLFGITGDLVKKKILWALYDLYLKNFLPQKLLIYGFARRPFKDEEIRAYLKTILQKGGVELKNVEKFLAAFHYVQGDFSELDAYTKLAKILGRADGVWRVCSNKLFYLAVPPSAYLQIIKNLHESGLTTPCSPEEGWTRVILEKPFGTDLNTAKQLDMQLGSLFKEEQIYRVDHYLAKETVRNIVAFRFSNVFLEPAWNNKFIEKIEIKLLEPTGVSERGDFYDKVGALRDVGQNHLLQLLALFIMDEPIRFTPEAIKKERADALSSLKIMTSDEVKKHTVRGQYQGYRKEKGVSQKSNMETYFKIKVLSDKHDFRGVPLYIESGKCMKQDLIEVVVTFKPSTSPFINVNHDPQNVLHYQLRPEEKITMCFLAKKPGFEYMVKEHELGFDYHQAYDHSLFVDDYEALLYDIIKGDQTLFVSTQEIITQWKLIEPIVEIWKKGAPKLNYYKPLLYEGAKIK</sequence>
<feature type="domain" description="Glucose-6-phosphate dehydrogenase C-terminal" evidence="8">
    <location>
        <begin position="203"/>
        <end position="467"/>
    </location>
</feature>